<gene>
    <name evidence="3" type="ORF">HNR70_000189</name>
</gene>
<comment type="caution">
    <text evidence="3">The sequence shown here is derived from an EMBL/GenBank/DDBJ whole genome shotgun (WGS) entry which is preliminary data.</text>
</comment>
<dbReference type="Proteomes" id="UP000588158">
    <property type="component" value="Unassembled WGS sequence"/>
</dbReference>
<reference evidence="3 4" key="1">
    <citation type="submission" date="2020-08" db="EMBL/GenBank/DDBJ databases">
        <title>Sequencing the genomes of 1000 actinobacteria strains.</title>
        <authorList>
            <person name="Klenk H.-P."/>
        </authorList>
    </citation>
    <scope>NUCLEOTIDE SEQUENCE [LARGE SCALE GENOMIC DNA]</scope>
    <source>
        <strain evidence="3 4">DSM 28796</strain>
    </source>
</reference>
<dbReference type="AlphaFoldDB" id="A0A841A696"/>
<dbReference type="EMBL" id="JACHLZ010000001">
    <property type="protein sequence ID" value="MBB5830376.1"/>
    <property type="molecule type" value="Genomic_DNA"/>
</dbReference>
<feature type="region of interest" description="Disordered" evidence="1">
    <location>
        <begin position="506"/>
        <end position="527"/>
    </location>
</feature>
<dbReference type="Pfam" id="PF04230">
    <property type="entry name" value="PS_pyruv_trans"/>
    <property type="match status" value="2"/>
</dbReference>
<evidence type="ECO:0000313" key="3">
    <source>
        <dbReference type="EMBL" id="MBB5830376.1"/>
    </source>
</evidence>
<protein>
    <submittedName>
        <fullName evidence="3">Polysaccharide pyruvyl transferase WcaK-like protein</fullName>
    </submittedName>
</protein>
<proteinExistence type="predicted"/>
<sequence length="527" mass="57800">MPKLKVLLLTNNDSDNVGDQIIEASVISLLKGVMLNLGLGTDQYTISSRAAGIISKKYMQTKDPALLADARKLISGSDLLIFGGAPLFNYAYQNFYLKTITTLELAEEYGVPVLFSSIGVEKYDVKNAKSQRLKKALQLPVVRQITTRDDLESVQRYTEETGIPVAHVADPAVFADLVFRKPKAGTPAAPEKRPAVAALVSHPSPSALLAAAKQAAPPHLKALVKQVRRGEIPSPRALFRPASPAAPTASSSPSPARPKAPAAAKPPKKSGRRIGLVVTRDAIFRDNGIDFTEEEQQELWLDIIERLSARGDDYKLFTTGHFSDEVFLDNLVRTRGVPAGKVSFTINSPEELIAQLSACDGVIAYRLHASITSFALSIPSVGLSWNFKVPYFYDSVGCGDRAIAPENWNAEHVLAQLDRAMREGVPKDHQELMGVYETLFEGVKGVVAPQSSRTPFTYKELAENLPPYGGTSHKQYKEKVRRKMRRSYDSYKKKDVALAATRETLAEEREQRAAEGESRAEDGRQAP</sequence>
<dbReference type="PANTHER" id="PTHR36836:SF1">
    <property type="entry name" value="COLANIC ACID BIOSYNTHESIS PROTEIN WCAK"/>
    <property type="match status" value="1"/>
</dbReference>
<evidence type="ECO:0000256" key="1">
    <source>
        <dbReference type="SAM" id="MobiDB-lite"/>
    </source>
</evidence>
<name>A0A841A696_9MICO</name>
<evidence type="ECO:0000259" key="2">
    <source>
        <dbReference type="Pfam" id="PF04230"/>
    </source>
</evidence>
<accession>A0A841A696</accession>
<dbReference type="PANTHER" id="PTHR36836">
    <property type="entry name" value="COLANIC ACID BIOSYNTHESIS PROTEIN WCAK"/>
    <property type="match status" value="1"/>
</dbReference>
<dbReference type="InterPro" id="IPR007345">
    <property type="entry name" value="Polysacch_pyruvyl_Trfase"/>
</dbReference>
<feature type="domain" description="Polysaccharide pyruvyl transferase" evidence="2">
    <location>
        <begin position="300"/>
        <end position="385"/>
    </location>
</feature>
<dbReference type="GO" id="GO:0016740">
    <property type="term" value="F:transferase activity"/>
    <property type="evidence" value="ECO:0007669"/>
    <property type="project" value="UniProtKB-KW"/>
</dbReference>
<organism evidence="3 4">
    <name type="scientific">Brachybacterium aquaticum</name>
    <dbReference type="NCBI Taxonomy" id="1432564"/>
    <lineage>
        <taxon>Bacteria</taxon>
        <taxon>Bacillati</taxon>
        <taxon>Actinomycetota</taxon>
        <taxon>Actinomycetes</taxon>
        <taxon>Micrococcales</taxon>
        <taxon>Dermabacteraceae</taxon>
        <taxon>Brachybacterium</taxon>
    </lineage>
</organism>
<evidence type="ECO:0000313" key="4">
    <source>
        <dbReference type="Proteomes" id="UP000588158"/>
    </source>
</evidence>
<keyword evidence="4" id="KW-1185">Reference proteome</keyword>
<feature type="domain" description="Polysaccharide pyruvyl transferase" evidence="2">
    <location>
        <begin position="16"/>
        <end position="186"/>
    </location>
</feature>
<dbReference type="RefSeq" id="WP_184324004.1">
    <property type="nucleotide sequence ID" value="NZ_JACHLZ010000001.1"/>
</dbReference>
<feature type="compositionally biased region" description="Low complexity" evidence="1">
    <location>
        <begin position="241"/>
        <end position="265"/>
    </location>
</feature>
<keyword evidence="3" id="KW-0808">Transferase</keyword>
<feature type="region of interest" description="Disordered" evidence="1">
    <location>
        <begin position="234"/>
        <end position="271"/>
    </location>
</feature>